<dbReference type="Proteomes" id="UP000622552">
    <property type="component" value="Unassembled WGS sequence"/>
</dbReference>
<dbReference type="RefSeq" id="WP_197007370.1">
    <property type="nucleotide sequence ID" value="NZ_BONS01000019.1"/>
</dbReference>
<sequence length="278" mass="29647">MDLWDIGRLLLRRWFVFIPLLLITAVATLQTSNYVKPEFTATGSLLLVPPNGKAAPVPAGKQAPPGNPWAELGPVQMAQAVTIILESQKVRQEAATQGVEPGYTLKIVTRSAIIEASVTSKSTGKAQATVQWVLKKITNEINDKQKAFAEQPTLKINTETLDGAGTVTPVTTGVRRAQIGIAGVGFLITIVFTIIVDALITMIRRRREKMVRGAVRAVVPAGQTTVHSSLFSARDAKAKSITSADTMVLSVISAEDEPTVRQAGQNAGPSAPDGPPQH</sequence>
<proteinExistence type="predicted"/>
<keyword evidence="2" id="KW-1133">Transmembrane helix</keyword>
<keyword evidence="4" id="KW-1185">Reference proteome</keyword>
<gene>
    <name evidence="3" type="ORF">IW245_007066</name>
</gene>
<dbReference type="AlphaFoldDB" id="A0A8J7GP95"/>
<organism evidence="3 4">
    <name type="scientific">Longispora fulva</name>
    <dbReference type="NCBI Taxonomy" id="619741"/>
    <lineage>
        <taxon>Bacteria</taxon>
        <taxon>Bacillati</taxon>
        <taxon>Actinomycetota</taxon>
        <taxon>Actinomycetes</taxon>
        <taxon>Micromonosporales</taxon>
        <taxon>Micromonosporaceae</taxon>
        <taxon>Longispora</taxon>
    </lineage>
</organism>
<evidence type="ECO:0000256" key="2">
    <source>
        <dbReference type="SAM" id="Phobius"/>
    </source>
</evidence>
<evidence type="ECO:0000256" key="1">
    <source>
        <dbReference type="SAM" id="MobiDB-lite"/>
    </source>
</evidence>
<dbReference type="EMBL" id="JADOUF010000001">
    <property type="protein sequence ID" value="MBG6140872.1"/>
    <property type="molecule type" value="Genomic_DNA"/>
</dbReference>
<evidence type="ECO:0000313" key="3">
    <source>
        <dbReference type="EMBL" id="MBG6140872.1"/>
    </source>
</evidence>
<comment type="caution">
    <text evidence="3">The sequence shown here is derived from an EMBL/GenBank/DDBJ whole genome shotgun (WGS) entry which is preliminary data.</text>
</comment>
<accession>A0A8J7GP95</accession>
<evidence type="ECO:0008006" key="5">
    <source>
        <dbReference type="Google" id="ProtNLM"/>
    </source>
</evidence>
<reference evidence="3" key="1">
    <citation type="submission" date="2020-11" db="EMBL/GenBank/DDBJ databases">
        <title>Sequencing the genomes of 1000 actinobacteria strains.</title>
        <authorList>
            <person name="Klenk H.-P."/>
        </authorList>
    </citation>
    <scope>NUCLEOTIDE SEQUENCE</scope>
    <source>
        <strain evidence="3">DSM 45356</strain>
    </source>
</reference>
<keyword evidence="2" id="KW-0472">Membrane</keyword>
<evidence type="ECO:0000313" key="4">
    <source>
        <dbReference type="Proteomes" id="UP000622552"/>
    </source>
</evidence>
<name>A0A8J7GP95_9ACTN</name>
<protein>
    <recommendedName>
        <fullName evidence="5">Capsular polysaccharide biosynthesis protein</fullName>
    </recommendedName>
</protein>
<feature type="region of interest" description="Disordered" evidence="1">
    <location>
        <begin position="255"/>
        <end position="278"/>
    </location>
</feature>
<feature type="transmembrane region" description="Helical" evidence="2">
    <location>
        <begin position="179"/>
        <end position="200"/>
    </location>
</feature>
<keyword evidence="2" id="KW-0812">Transmembrane</keyword>